<dbReference type="CDD" id="cd12162">
    <property type="entry name" value="2-Hacid_dh_4"/>
    <property type="match status" value="1"/>
</dbReference>
<feature type="domain" description="D-isomer specific 2-hydroxyacid dehydrogenase catalytic" evidence="5">
    <location>
        <begin position="15"/>
        <end position="319"/>
    </location>
</feature>
<keyword evidence="2 4" id="KW-0560">Oxidoreductase</keyword>
<dbReference type="PROSITE" id="PS00671">
    <property type="entry name" value="D_2_HYDROXYACID_DH_3"/>
    <property type="match status" value="1"/>
</dbReference>
<protein>
    <submittedName>
        <fullName evidence="7">Glycerate dehydrogenase</fullName>
        <ecNumber evidence="7">1.1.1.29</ecNumber>
    </submittedName>
</protein>
<keyword evidence="8" id="KW-1185">Reference proteome</keyword>
<dbReference type="RefSeq" id="WP_103239323.1">
    <property type="nucleotide sequence ID" value="NZ_CANRXC010000039.1"/>
</dbReference>
<dbReference type="GO" id="GO:0051287">
    <property type="term" value="F:NAD binding"/>
    <property type="evidence" value="ECO:0007669"/>
    <property type="project" value="InterPro"/>
</dbReference>
<name>A0A2K4ZF55_9FIRM</name>
<dbReference type="InterPro" id="IPR006139">
    <property type="entry name" value="D-isomer_2_OHA_DH_cat_dom"/>
</dbReference>
<dbReference type="InterPro" id="IPR050418">
    <property type="entry name" value="D-iso_2-hydroxyacid_DH_PdxB"/>
</dbReference>
<evidence type="ECO:0000256" key="2">
    <source>
        <dbReference type="ARBA" id="ARBA00023002"/>
    </source>
</evidence>
<evidence type="ECO:0000259" key="6">
    <source>
        <dbReference type="Pfam" id="PF02826"/>
    </source>
</evidence>
<evidence type="ECO:0000256" key="4">
    <source>
        <dbReference type="RuleBase" id="RU003719"/>
    </source>
</evidence>
<evidence type="ECO:0000256" key="1">
    <source>
        <dbReference type="ARBA" id="ARBA00005854"/>
    </source>
</evidence>
<dbReference type="PANTHER" id="PTHR43761:SF1">
    <property type="entry name" value="D-ISOMER SPECIFIC 2-HYDROXYACID DEHYDROGENASE CATALYTIC DOMAIN-CONTAINING PROTEIN-RELATED"/>
    <property type="match status" value="1"/>
</dbReference>
<dbReference type="Pfam" id="PF02826">
    <property type="entry name" value="2-Hacid_dh_C"/>
    <property type="match status" value="1"/>
</dbReference>
<dbReference type="GO" id="GO:0008465">
    <property type="term" value="F:hydroxypyruvate reductase (NADH) activity"/>
    <property type="evidence" value="ECO:0007669"/>
    <property type="project" value="UniProtKB-EC"/>
</dbReference>
<dbReference type="InterPro" id="IPR006140">
    <property type="entry name" value="D-isomer_DH_NAD-bd"/>
</dbReference>
<dbReference type="OrthoDB" id="9805416at2"/>
<dbReference type="SUPFAM" id="SSF51735">
    <property type="entry name" value="NAD(P)-binding Rossmann-fold domains"/>
    <property type="match status" value="1"/>
</dbReference>
<keyword evidence="3" id="KW-0520">NAD</keyword>
<organism evidence="7 8">
    <name type="scientific">Acetatifactor muris</name>
    <dbReference type="NCBI Taxonomy" id="879566"/>
    <lineage>
        <taxon>Bacteria</taxon>
        <taxon>Bacillati</taxon>
        <taxon>Bacillota</taxon>
        <taxon>Clostridia</taxon>
        <taxon>Lachnospirales</taxon>
        <taxon>Lachnospiraceae</taxon>
        <taxon>Acetatifactor</taxon>
    </lineage>
</organism>
<evidence type="ECO:0000313" key="8">
    <source>
        <dbReference type="Proteomes" id="UP000236311"/>
    </source>
</evidence>
<sequence length="332" mass="36565">MKIVILERNSVGTDVSVEEVRAFGEVVIYENTVTEEEVRERVRDADIVIANKSPLCEKTLSGAEKVKLICEFATGYDNCDLEYCSSRGIKVTNVRDYCTGMVAQHTFAMALALSQKLFYYDQYVKSGAYSAQTRFSNFDLPFYELEGKTWGIVGMGNIGRRVAKIAEAFGCKVICCSVTGSGSRTEYRRVDKDTLLGESDFLSLHCPLSPLSRNYIDASALKRMKKTAVLLNVARGPVVNNTDLYEALVNGEIAAAGLDVVEKEPLEQDNPLSLLKDSNRLIITPHLAWASVEARTRCVQEACKNIAAFLRGQERNVVNAGRQTAGTNGGTK</sequence>
<dbReference type="EC" id="1.1.1.29" evidence="7"/>
<proteinExistence type="inferred from homology"/>
<accession>A0A2K4ZF55</accession>
<dbReference type="PANTHER" id="PTHR43761">
    <property type="entry name" value="D-ISOMER SPECIFIC 2-HYDROXYACID DEHYDROGENASE FAMILY PROTEIN (AFU_ORTHOLOGUE AFUA_1G13630)"/>
    <property type="match status" value="1"/>
</dbReference>
<dbReference type="Gene3D" id="3.40.50.720">
    <property type="entry name" value="NAD(P)-binding Rossmann-like Domain"/>
    <property type="match status" value="2"/>
</dbReference>
<reference evidence="7 8" key="1">
    <citation type="submission" date="2018-01" db="EMBL/GenBank/DDBJ databases">
        <authorList>
            <person name="Gaut B.S."/>
            <person name="Morton B.R."/>
            <person name="Clegg M.T."/>
            <person name="Duvall M.R."/>
        </authorList>
    </citation>
    <scope>NUCLEOTIDE SEQUENCE [LARGE SCALE GENOMIC DNA]</scope>
    <source>
        <strain evidence="7">GP69</strain>
    </source>
</reference>
<comment type="similarity">
    <text evidence="1 4">Belongs to the D-isomer specific 2-hydroxyacid dehydrogenase family.</text>
</comment>
<evidence type="ECO:0000313" key="7">
    <source>
        <dbReference type="EMBL" id="SOY29102.1"/>
    </source>
</evidence>
<dbReference type="EMBL" id="OFSM01000008">
    <property type="protein sequence ID" value="SOY29102.1"/>
    <property type="molecule type" value="Genomic_DNA"/>
</dbReference>
<dbReference type="InterPro" id="IPR029753">
    <property type="entry name" value="D-isomer_DH_CS"/>
</dbReference>
<gene>
    <name evidence="7" type="primary">hprA</name>
    <name evidence="7" type="ORF">AMURIS_01817</name>
</gene>
<feature type="domain" description="D-isomer specific 2-hydroxyacid dehydrogenase NAD-binding" evidence="6">
    <location>
        <begin position="107"/>
        <end position="288"/>
    </location>
</feature>
<dbReference type="SUPFAM" id="SSF52283">
    <property type="entry name" value="Formate/glycerate dehydrogenase catalytic domain-like"/>
    <property type="match status" value="1"/>
</dbReference>
<evidence type="ECO:0000259" key="5">
    <source>
        <dbReference type="Pfam" id="PF00389"/>
    </source>
</evidence>
<dbReference type="AlphaFoldDB" id="A0A2K4ZF55"/>
<dbReference type="Proteomes" id="UP000236311">
    <property type="component" value="Unassembled WGS sequence"/>
</dbReference>
<dbReference type="Pfam" id="PF00389">
    <property type="entry name" value="2-Hacid_dh"/>
    <property type="match status" value="1"/>
</dbReference>
<dbReference type="InterPro" id="IPR036291">
    <property type="entry name" value="NAD(P)-bd_dom_sf"/>
</dbReference>
<evidence type="ECO:0000256" key="3">
    <source>
        <dbReference type="ARBA" id="ARBA00023027"/>
    </source>
</evidence>